<dbReference type="Gene3D" id="3.30.70.1440">
    <property type="entry name" value="Multidrug efflux transporter AcrB pore domain"/>
    <property type="match status" value="1"/>
</dbReference>
<dbReference type="Gene3D" id="1.20.1640.10">
    <property type="entry name" value="Multidrug efflux transporter AcrB transmembrane domain"/>
    <property type="match status" value="2"/>
</dbReference>
<protein>
    <submittedName>
        <fullName evidence="2">Efflux RND transporter permease subunit</fullName>
    </submittedName>
</protein>
<dbReference type="PRINTS" id="PR00702">
    <property type="entry name" value="ACRIFLAVINRP"/>
</dbReference>
<dbReference type="InterPro" id="IPR027463">
    <property type="entry name" value="AcrB_DN_DC_subdom"/>
</dbReference>
<feature type="transmembrane region" description="Helical" evidence="1">
    <location>
        <begin position="467"/>
        <end position="489"/>
    </location>
</feature>
<dbReference type="InterPro" id="IPR001036">
    <property type="entry name" value="Acrflvin-R"/>
</dbReference>
<feature type="transmembrane region" description="Helical" evidence="1">
    <location>
        <begin position="364"/>
        <end position="385"/>
    </location>
</feature>
<dbReference type="PANTHER" id="PTHR32063">
    <property type="match status" value="1"/>
</dbReference>
<feature type="transmembrane region" description="Helical" evidence="1">
    <location>
        <begin position="861"/>
        <end position="879"/>
    </location>
</feature>
<comment type="caution">
    <text evidence="2">The sequence shown here is derived from an EMBL/GenBank/DDBJ whole genome shotgun (WGS) entry which is preliminary data.</text>
</comment>
<dbReference type="Proteomes" id="UP001606210">
    <property type="component" value="Unassembled WGS sequence"/>
</dbReference>
<name>A0ABW7F064_9BURK</name>
<dbReference type="RefSeq" id="WP_394477060.1">
    <property type="nucleotide sequence ID" value="NZ_JBIGHV010000002.1"/>
</dbReference>
<proteinExistence type="predicted"/>
<dbReference type="Pfam" id="PF00873">
    <property type="entry name" value="ACR_tran"/>
    <property type="match status" value="1"/>
</dbReference>
<sequence length="1033" mass="112144">MSAGRFNLSALAVRERAITVFLLLLISAAGVLSFFKLGRAEDPAFTIKVMTIVTAWPGATAQEMQDQVAEKIEKRMQELRWYDRTETYTRPGLAFTTLTLLDKTPPAEVQDEFYQARKKVGDEIRNLPPGVIGPFVNDEYSDTTFALYALKARGEPQRALVRDAEQLRQRLLHVPGVKKVNIVGEQSERIFVEFSHERIATLGLSPQDVFAALNGQNALTPAGSVETRGPEVFIRVDGAFDDLQKIRDTPLVAQGRTLKLSDIATVKRGYEDPASFLIRNGGEPALLLGVVMRDGWNGLDLGKALDGEIQGINADLPTGISLTKVTDQAVNISASVDEFMMKFFAALLVVLVVCFVSMGWRVGVVVAAAVPLTLAAVFVVMLATGKSFDRITLGSLILALGLLVDDAIIAIEMMVVKMEEGYSRLAASAYAWSHTAAPMLSGTLVTAVGFMPNGFARSTAGEYTSNMFWIVGIALIASWVVAVVFTPYLGVKLLPDFKTVEGGHAALYNTPRYNRFRRTLGRVIARKWWVAGAVVGLFVLSVLGMAVVKKQFFPISDRPEVLVEVQMPYGTAITQTSAATAKVEAWLAKQAEARIVTAYVGQGAPRFYLSMSPELPDPSFAKIVARTDSQQEREALKHRLRQAIADGLAPEAHVRVTQLVFGPYSPYPVAYRVTGPDPDTLRQIAADVQQVMQTSPMMRTVNTDWGTRTPMLHFTLQQDRLQAVGLTSSAVAQQLQFLLSGVPVTAVREDIRTVQVVARSAGDVRLDPARIGDFTLAGANGQRIPLSQVGAIAVRMEEPVMRRRDRMPTITVRGDIAEDLQPPDVSAAITQQLKPVIDKLPSGYRIEEAGSIEESGKATVAMLPIFPIMLAVTLLILVLQVRSLAAMVMVFLTSPLGLIGVVPTLILFQQPFGINALVGLIALSGILMRNTLILIGQIKENEQAGQPPFQAVVEATVQRARPVILTALAAILAFIPLTQSVFWGTLAYTLIGGTLAGTVLTLVFLPAMYAIWFRIRPGREGAVTGATPASPAT</sequence>
<reference evidence="2 3" key="1">
    <citation type="submission" date="2024-08" db="EMBL/GenBank/DDBJ databases">
        <authorList>
            <person name="Lu H."/>
        </authorList>
    </citation>
    <scope>NUCLEOTIDE SEQUENCE [LARGE SCALE GENOMIC DNA]</scope>
    <source>
        <strain evidence="2 3">LYH14W</strain>
    </source>
</reference>
<organism evidence="2 3">
    <name type="scientific">Pelomonas parva</name>
    <dbReference type="NCBI Taxonomy" id="3299032"/>
    <lineage>
        <taxon>Bacteria</taxon>
        <taxon>Pseudomonadati</taxon>
        <taxon>Pseudomonadota</taxon>
        <taxon>Betaproteobacteria</taxon>
        <taxon>Burkholderiales</taxon>
        <taxon>Sphaerotilaceae</taxon>
        <taxon>Roseateles</taxon>
    </lineage>
</organism>
<dbReference type="SUPFAM" id="SSF82866">
    <property type="entry name" value="Multidrug efflux transporter AcrB transmembrane domain"/>
    <property type="match status" value="2"/>
</dbReference>
<feature type="transmembrane region" description="Helical" evidence="1">
    <location>
        <begin position="988"/>
        <end position="1012"/>
    </location>
</feature>
<feature type="transmembrane region" description="Helical" evidence="1">
    <location>
        <begin position="963"/>
        <end position="982"/>
    </location>
</feature>
<feature type="transmembrane region" description="Helical" evidence="1">
    <location>
        <begin position="886"/>
        <end position="908"/>
    </location>
</feature>
<keyword evidence="1" id="KW-0472">Membrane</keyword>
<feature type="transmembrane region" description="Helical" evidence="1">
    <location>
        <begin position="339"/>
        <end position="357"/>
    </location>
</feature>
<dbReference type="PANTHER" id="PTHR32063:SF18">
    <property type="entry name" value="CATION EFFLUX SYSTEM PROTEIN"/>
    <property type="match status" value="1"/>
</dbReference>
<evidence type="ECO:0000313" key="2">
    <source>
        <dbReference type="EMBL" id="MFG6429534.1"/>
    </source>
</evidence>
<feature type="transmembrane region" description="Helical" evidence="1">
    <location>
        <begin position="528"/>
        <end position="548"/>
    </location>
</feature>
<accession>A0ABW7F064</accession>
<feature type="transmembrane region" description="Helical" evidence="1">
    <location>
        <begin position="914"/>
        <end position="935"/>
    </location>
</feature>
<dbReference type="SUPFAM" id="SSF82714">
    <property type="entry name" value="Multidrug efflux transporter AcrB TolC docking domain, DN and DC subdomains"/>
    <property type="match status" value="2"/>
</dbReference>
<feature type="transmembrane region" description="Helical" evidence="1">
    <location>
        <begin position="391"/>
        <end position="415"/>
    </location>
</feature>
<dbReference type="EMBL" id="JBIGHV010000002">
    <property type="protein sequence ID" value="MFG6429534.1"/>
    <property type="molecule type" value="Genomic_DNA"/>
</dbReference>
<keyword evidence="3" id="KW-1185">Reference proteome</keyword>
<dbReference type="SUPFAM" id="SSF82693">
    <property type="entry name" value="Multidrug efflux transporter AcrB pore domain, PN1, PN2, PC1 and PC2 subdomains"/>
    <property type="match status" value="2"/>
</dbReference>
<keyword evidence="1" id="KW-0812">Transmembrane</keyword>
<feature type="transmembrane region" description="Helical" evidence="1">
    <location>
        <begin position="436"/>
        <end position="455"/>
    </location>
</feature>
<evidence type="ECO:0000313" key="3">
    <source>
        <dbReference type="Proteomes" id="UP001606210"/>
    </source>
</evidence>
<gene>
    <name evidence="2" type="ORF">ACG00Y_06410</name>
</gene>
<dbReference type="Gene3D" id="3.30.2090.10">
    <property type="entry name" value="Multidrug efflux transporter AcrB TolC docking domain, DN and DC subdomains"/>
    <property type="match status" value="2"/>
</dbReference>
<keyword evidence="1" id="KW-1133">Transmembrane helix</keyword>
<evidence type="ECO:0000256" key="1">
    <source>
        <dbReference type="SAM" id="Phobius"/>
    </source>
</evidence>
<dbReference type="Gene3D" id="3.30.70.1430">
    <property type="entry name" value="Multidrug efflux transporter AcrB pore domain"/>
    <property type="match status" value="2"/>
</dbReference>
<dbReference type="Gene3D" id="3.30.70.1320">
    <property type="entry name" value="Multidrug efflux transporter AcrB pore domain like"/>
    <property type="match status" value="1"/>
</dbReference>